<proteinExistence type="predicted"/>
<dbReference type="Proteomes" id="UP000285773">
    <property type="component" value="Unassembled WGS sequence"/>
</dbReference>
<dbReference type="RefSeq" id="WP_049522773.1">
    <property type="nucleotide sequence ID" value="NZ_JALDVN010000021.1"/>
</dbReference>
<protein>
    <submittedName>
        <fullName evidence="1">DUF3173 domain-containing protein</fullName>
    </submittedName>
</protein>
<evidence type="ECO:0000313" key="1">
    <source>
        <dbReference type="EMBL" id="RHC94165.1"/>
    </source>
</evidence>
<sequence length="61" mass="7053">MTNNTISQKDLVNMGYKQYTAIQIIHQARELMVNKGYSFYDRKRLMVVPKSAVSEVLGMEL</sequence>
<dbReference type="EMBL" id="QSIO01000003">
    <property type="protein sequence ID" value="RHC94165.1"/>
    <property type="molecule type" value="Genomic_DNA"/>
</dbReference>
<gene>
    <name evidence="1" type="ORF">DW820_07415</name>
</gene>
<name>A0A414CGN0_STRPA</name>
<comment type="caution">
    <text evidence="1">The sequence shown here is derived from an EMBL/GenBank/DDBJ whole genome shotgun (WGS) entry which is preliminary data.</text>
</comment>
<dbReference type="Pfam" id="PF11372">
    <property type="entry name" value="DUF3173"/>
    <property type="match status" value="1"/>
</dbReference>
<reference evidence="1 2" key="1">
    <citation type="submission" date="2018-08" db="EMBL/GenBank/DDBJ databases">
        <title>A genome reference for cultivated species of the human gut microbiota.</title>
        <authorList>
            <person name="Zou Y."/>
            <person name="Xue W."/>
            <person name="Luo G."/>
        </authorList>
    </citation>
    <scope>NUCLEOTIDE SEQUENCE [LARGE SCALE GENOMIC DNA]</scope>
    <source>
        <strain evidence="1 2">AM33-3BH</strain>
    </source>
</reference>
<organism evidence="1 2">
    <name type="scientific">Streptococcus parasanguinis</name>
    <dbReference type="NCBI Taxonomy" id="1318"/>
    <lineage>
        <taxon>Bacteria</taxon>
        <taxon>Bacillati</taxon>
        <taxon>Bacillota</taxon>
        <taxon>Bacilli</taxon>
        <taxon>Lactobacillales</taxon>
        <taxon>Streptococcaceae</taxon>
        <taxon>Streptococcus</taxon>
    </lineage>
</organism>
<evidence type="ECO:0000313" key="2">
    <source>
        <dbReference type="Proteomes" id="UP000285773"/>
    </source>
</evidence>
<accession>A0A414CGN0</accession>
<dbReference type="AlphaFoldDB" id="A0A414CGN0"/>
<dbReference type="InterPro" id="IPR021512">
    <property type="entry name" value="DUF3173"/>
</dbReference>